<dbReference type="RefSeq" id="WP_072765220.1">
    <property type="nucleotide sequence ID" value="NZ_FQYX01000023.1"/>
</dbReference>
<dbReference type="Proteomes" id="UP000184231">
    <property type="component" value="Unassembled WGS sequence"/>
</dbReference>
<accession>A0A1M6JTZ1</accession>
<organism evidence="1 2">
    <name type="scientific">Arenibacter nanhaiticus</name>
    <dbReference type="NCBI Taxonomy" id="558155"/>
    <lineage>
        <taxon>Bacteria</taxon>
        <taxon>Pseudomonadati</taxon>
        <taxon>Bacteroidota</taxon>
        <taxon>Flavobacteriia</taxon>
        <taxon>Flavobacteriales</taxon>
        <taxon>Flavobacteriaceae</taxon>
        <taxon>Arenibacter</taxon>
    </lineage>
</organism>
<dbReference type="AlphaFoldDB" id="A0A1M6JTZ1"/>
<dbReference type="OrthoDB" id="9775382at2"/>
<name>A0A1M6JTZ1_9FLAO</name>
<dbReference type="STRING" id="558155.SAMN04487911_12315"/>
<gene>
    <name evidence="1" type="ORF">SAMN04487911_12315</name>
</gene>
<dbReference type="Pfam" id="PF20230">
    <property type="entry name" value="DUF6588"/>
    <property type="match status" value="1"/>
</dbReference>
<dbReference type="EMBL" id="FQYX01000023">
    <property type="protein sequence ID" value="SHJ50163.1"/>
    <property type="molecule type" value="Genomic_DNA"/>
</dbReference>
<evidence type="ECO:0000313" key="1">
    <source>
        <dbReference type="EMBL" id="SHJ50163.1"/>
    </source>
</evidence>
<dbReference type="InterPro" id="IPR046495">
    <property type="entry name" value="DUF6588"/>
</dbReference>
<reference evidence="1 2" key="1">
    <citation type="submission" date="2016-11" db="EMBL/GenBank/DDBJ databases">
        <authorList>
            <person name="Jaros S."/>
            <person name="Januszkiewicz K."/>
            <person name="Wedrychowicz H."/>
        </authorList>
    </citation>
    <scope>NUCLEOTIDE SEQUENCE [LARGE SCALE GENOMIC DNA]</scope>
    <source>
        <strain evidence="1 2">CGMCC 1.8863</strain>
    </source>
</reference>
<evidence type="ECO:0000313" key="2">
    <source>
        <dbReference type="Proteomes" id="UP000184231"/>
    </source>
</evidence>
<sequence>MKYVIAFVFLVCGSVMYSQSNINEVFAAGIEDTEKFSNSYFSPVSEAAIYGLSNGWYNSARTKPLGGFEISLIGNMTSFKNKRDKMEFNLNTADYENLKFQDGSTSKFVSTALGDIEGIGVYVEGEVVPGVTTREEFDLPTGIASEGIHFIPTAFLQLSFGLVKGMEIKARFLPKIDTEEVGLGLYGAGLQYDFTSLLPAEDLFPVAISGVVGYTHLDATYDFTNSSIVDGDDQRVEIDMSVWSFQAVASTKLKIINFYGGLGYISGKSNTDVLGTYRVRTGPFQQTYVDPFSMKKDADGMNATIGAKLKLGFFRLNVDYAIAAFNNLTVGVNFGFR</sequence>
<protein>
    <submittedName>
        <fullName evidence="1">Uncharacterized protein</fullName>
    </submittedName>
</protein>
<keyword evidence="2" id="KW-1185">Reference proteome</keyword>
<proteinExistence type="predicted"/>